<feature type="domain" description="Methyl-accepting transducer" evidence="8">
    <location>
        <begin position="279"/>
        <end position="529"/>
    </location>
</feature>
<dbReference type="CDD" id="cd11386">
    <property type="entry name" value="MCP_signal"/>
    <property type="match status" value="1"/>
</dbReference>
<dbReference type="EMBL" id="JACWEZ010000020">
    <property type="protein sequence ID" value="MBD1224563.1"/>
    <property type="molecule type" value="Genomic_DNA"/>
</dbReference>
<accession>A0ABR7VRP9</accession>
<feature type="transmembrane region" description="Helical" evidence="7">
    <location>
        <begin position="14"/>
        <end position="33"/>
    </location>
</feature>
<reference evidence="10 11" key="1">
    <citation type="submission" date="2020-09" db="EMBL/GenBank/DDBJ databases">
        <title>Draft Genome Sequences of Oil-Oxidizing Bacteria Halomonas titanicae, Marinobacter lutaoensis, and Virgibacillus halodenitrificans Isolated from Highly Saline Environments.</title>
        <authorList>
            <person name="Grouzdev D.S."/>
            <person name="Sokolova D.S."/>
            <person name="Semenova E.M."/>
            <person name="Borzenkov I.A."/>
            <person name="Bidzhieva S.K."/>
            <person name="Poltaraus A.B."/>
            <person name="Nazina T.N."/>
        </authorList>
    </citation>
    <scope>NUCLEOTIDE SEQUENCE [LARGE SCALE GENOMIC DNA]</scope>
    <source>
        <strain evidence="10 11">VKM B-3472D</strain>
    </source>
</reference>
<dbReference type="InterPro" id="IPR003660">
    <property type="entry name" value="HAMP_dom"/>
</dbReference>
<keyword evidence="7" id="KW-0812">Transmembrane</keyword>
<dbReference type="Pfam" id="PF12729">
    <property type="entry name" value="4HB_MCP_1"/>
    <property type="match status" value="1"/>
</dbReference>
<evidence type="ECO:0000313" key="11">
    <source>
        <dbReference type="Proteomes" id="UP000621631"/>
    </source>
</evidence>
<dbReference type="Pfam" id="PF00672">
    <property type="entry name" value="HAMP"/>
    <property type="match status" value="1"/>
</dbReference>
<keyword evidence="3 7" id="KW-0472">Membrane</keyword>
<evidence type="ECO:0000256" key="3">
    <source>
        <dbReference type="ARBA" id="ARBA00023136"/>
    </source>
</evidence>
<keyword evidence="4 6" id="KW-0807">Transducer</keyword>
<dbReference type="SMART" id="SM00304">
    <property type="entry name" value="HAMP"/>
    <property type="match status" value="1"/>
</dbReference>
<gene>
    <name evidence="10" type="ORF">IC602_18260</name>
</gene>
<dbReference type="InterPro" id="IPR004090">
    <property type="entry name" value="Chemotax_Me-accpt_rcpt"/>
</dbReference>
<evidence type="ECO:0000256" key="2">
    <source>
        <dbReference type="ARBA" id="ARBA00022475"/>
    </source>
</evidence>
<dbReference type="SUPFAM" id="SSF58104">
    <property type="entry name" value="Methyl-accepting chemotaxis protein (MCP) signaling domain"/>
    <property type="match status" value="1"/>
</dbReference>
<name>A0ABR7VRP9_VIRHA</name>
<dbReference type="Proteomes" id="UP000621631">
    <property type="component" value="Unassembled WGS sequence"/>
</dbReference>
<dbReference type="CDD" id="cd06225">
    <property type="entry name" value="HAMP"/>
    <property type="match status" value="1"/>
</dbReference>
<dbReference type="InterPro" id="IPR024478">
    <property type="entry name" value="HlyB_4HB_MCP"/>
</dbReference>
<dbReference type="SMART" id="SM00283">
    <property type="entry name" value="MA"/>
    <property type="match status" value="1"/>
</dbReference>
<dbReference type="InterPro" id="IPR004089">
    <property type="entry name" value="MCPsignal_dom"/>
</dbReference>
<keyword evidence="2" id="KW-1003">Cell membrane</keyword>
<evidence type="ECO:0000259" key="9">
    <source>
        <dbReference type="PROSITE" id="PS50885"/>
    </source>
</evidence>
<protein>
    <submittedName>
        <fullName evidence="10">Methyl-accepting chemotaxis protein</fullName>
    </submittedName>
</protein>
<sequence>MKKLINFKSIKGKILFGFTIVFILLLLLGIANINSINNTNGKIDEMVSGEYEPLIVDKEMIINMQRRTSLLRGYLLYGDSSLKDEFSNGVEEAIELENKLLEVSNDKKAAQQILDKKMEWGTLTDQVIAAYEDGNEQRALDLMASMVRPLETEITGDLTALSDKRESNANETKNSVLRYGKLNLIGTTIITVLAIVFGVIAALMTANSIKKPIVAVKERMNRIAEGDLTDPAMEATTRDEVGDLILATNQMSANTKELLAQINIVSDSVSSQSEELTQAASEVKAGTEQVAITMEELATGSETQANSASDLSEHMNTFLQKVEEANKNGENVTNSSNEVQKMTDEGTELMKTSASQMARIDDMVQDAVTKMNNLDNQSQEISKLVGVIKAIADQTNLLALNAAIEAARAGEHGRGFAVVADEVRKLAEQVTDSVSDITGIVNDIQQESTNVAESLKNGYTEVEQGTAHMKKTGETFQNISSAINTMIDNMKTITGNLEDITSGSQKMNGAIEEIASVSEEAAAGVEQTAASAQQASGSMEEIAGSSSQLASMAEELNSLVARFRL</sequence>
<proteinExistence type="inferred from homology"/>
<keyword evidence="7" id="KW-1133">Transmembrane helix</keyword>
<evidence type="ECO:0000256" key="7">
    <source>
        <dbReference type="SAM" id="Phobius"/>
    </source>
</evidence>
<evidence type="ECO:0000256" key="1">
    <source>
        <dbReference type="ARBA" id="ARBA00004236"/>
    </source>
</evidence>
<comment type="similarity">
    <text evidence="5">Belongs to the methyl-accepting chemotaxis (MCP) protein family.</text>
</comment>
<dbReference type="PROSITE" id="PS50885">
    <property type="entry name" value="HAMP"/>
    <property type="match status" value="1"/>
</dbReference>
<feature type="transmembrane region" description="Helical" evidence="7">
    <location>
        <begin position="182"/>
        <end position="204"/>
    </location>
</feature>
<evidence type="ECO:0000313" key="10">
    <source>
        <dbReference type="EMBL" id="MBD1224563.1"/>
    </source>
</evidence>
<dbReference type="PANTHER" id="PTHR32089:SF112">
    <property type="entry name" value="LYSOZYME-LIKE PROTEIN-RELATED"/>
    <property type="match status" value="1"/>
</dbReference>
<comment type="caution">
    <text evidence="10">The sequence shown here is derived from an EMBL/GenBank/DDBJ whole genome shotgun (WGS) entry which is preliminary data.</text>
</comment>
<evidence type="ECO:0000256" key="6">
    <source>
        <dbReference type="PROSITE-ProRule" id="PRU00284"/>
    </source>
</evidence>
<dbReference type="PANTHER" id="PTHR32089">
    <property type="entry name" value="METHYL-ACCEPTING CHEMOTAXIS PROTEIN MCPB"/>
    <property type="match status" value="1"/>
</dbReference>
<evidence type="ECO:0000256" key="4">
    <source>
        <dbReference type="ARBA" id="ARBA00023224"/>
    </source>
</evidence>
<dbReference type="Pfam" id="PF00015">
    <property type="entry name" value="MCPsignal"/>
    <property type="match status" value="1"/>
</dbReference>
<evidence type="ECO:0000259" key="8">
    <source>
        <dbReference type="PROSITE" id="PS50111"/>
    </source>
</evidence>
<keyword evidence="11" id="KW-1185">Reference proteome</keyword>
<feature type="domain" description="HAMP" evidence="9">
    <location>
        <begin position="207"/>
        <end position="260"/>
    </location>
</feature>
<comment type="subcellular location">
    <subcellularLocation>
        <location evidence="1">Cell membrane</location>
    </subcellularLocation>
</comment>
<evidence type="ECO:0000256" key="5">
    <source>
        <dbReference type="ARBA" id="ARBA00029447"/>
    </source>
</evidence>
<dbReference type="RefSeq" id="WP_189779261.1">
    <property type="nucleotide sequence ID" value="NZ_JACWEZ010000020.1"/>
</dbReference>
<dbReference type="Gene3D" id="1.10.287.950">
    <property type="entry name" value="Methyl-accepting chemotaxis protein"/>
    <property type="match status" value="1"/>
</dbReference>
<organism evidence="10 11">
    <name type="scientific">Virgibacillus halodenitrificans</name>
    <name type="common">Bacillus halodenitrificans</name>
    <dbReference type="NCBI Taxonomy" id="1482"/>
    <lineage>
        <taxon>Bacteria</taxon>
        <taxon>Bacillati</taxon>
        <taxon>Bacillota</taxon>
        <taxon>Bacilli</taxon>
        <taxon>Bacillales</taxon>
        <taxon>Bacillaceae</taxon>
        <taxon>Virgibacillus</taxon>
    </lineage>
</organism>
<dbReference type="PRINTS" id="PR00260">
    <property type="entry name" value="CHEMTRNSDUCR"/>
</dbReference>
<dbReference type="PROSITE" id="PS50111">
    <property type="entry name" value="CHEMOTAXIS_TRANSDUC_2"/>
    <property type="match status" value="1"/>
</dbReference>